<dbReference type="SUPFAM" id="SSF54427">
    <property type="entry name" value="NTF2-like"/>
    <property type="match status" value="1"/>
</dbReference>
<keyword evidence="2" id="KW-1185">Reference proteome</keyword>
<dbReference type="RefSeq" id="WP_201168949.1">
    <property type="nucleotide sequence ID" value="NZ_JAEPWM010000002.1"/>
</dbReference>
<dbReference type="AlphaFoldDB" id="A0A934TRY2"/>
<evidence type="ECO:0000313" key="1">
    <source>
        <dbReference type="EMBL" id="MBK6006309.1"/>
    </source>
</evidence>
<accession>A0A934TRY2</accession>
<name>A0A934TRY2_9BURK</name>
<sequence>METLAAYERLVDAHLAAYCEPDAARRLALVRETWSVEGRLVDPPLEARGHAGIADQAATLLSQFPGHRFERTSALDLHHQFLRYGWRLCNPAGETVLAGVDFMDLDVDGRIARVVGFFGAEPAVKA</sequence>
<organism evidence="1 2">
    <name type="scientific">Ramlibacter ginsenosidimutans</name>
    <dbReference type="NCBI Taxonomy" id="502333"/>
    <lineage>
        <taxon>Bacteria</taxon>
        <taxon>Pseudomonadati</taxon>
        <taxon>Pseudomonadota</taxon>
        <taxon>Betaproteobacteria</taxon>
        <taxon>Burkholderiales</taxon>
        <taxon>Comamonadaceae</taxon>
        <taxon>Ramlibacter</taxon>
    </lineage>
</organism>
<dbReference type="Proteomes" id="UP000630528">
    <property type="component" value="Unassembled WGS sequence"/>
</dbReference>
<reference evidence="1" key="1">
    <citation type="journal article" date="2012" name="J. Microbiol. Biotechnol.">
        <title>Ramlibacter ginsenosidimutans sp. nov., with ginsenoside-converting activity.</title>
        <authorList>
            <person name="Wang L."/>
            <person name="An D.S."/>
            <person name="Kim S.G."/>
            <person name="Jin F.X."/>
            <person name="Kim S.C."/>
            <person name="Lee S.T."/>
            <person name="Im W.T."/>
        </authorList>
    </citation>
    <scope>NUCLEOTIDE SEQUENCE</scope>
    <source>
        <strain evidence="1">KACC 17527</strain>
    </source>
</reference>
<gene>
    <name evidence="1" type="ORF">JJB11_09425</name>
</gene>
<comment type="caution">
    <text evidence="1">The sequence shown here is derived from an EMBL/GenBank/DDBJ whole genome shotgun (WGS) entry which is preliminary data.</text>
</comment>
<proteinExistence type="predicted"/>
<dbReference type="Gene3D" id="3.10.450.50">
    <property type="match status" value="1"/>
</dbReference>
<protein>
    <submittedName>
        <fullName evidence="1">Nuclear transport factor 2 family protein</fullName>
    </submittedName>
</protein>
<dbReference type="InterPro" id="IPR032710">
    <property type="entry name" value="NTF2-like_dom_sf"/>
</dbReference>
<evidence type="ECO:0000313" key="2">
    <source>
        <dbReference type="Proteomes" id="UP000630528"/>
    </source>
</evidence>
<dbReference type="EMBL" id="JAEPWM010000002">
    <property type="protein sequence ID" value="MBK6006309.1"/>
    <property type="molecule type" value="Genomic_DNA"/>
</dbReference>
<reference evidence="1" key="2">
    <citation type="submission" date="2021-01" db="EMBL/GenBank/DDBJ databases">
        <authorList>
            <person name="Kang M."/>
        </authorList>
    </citation>
    <scope>NUCLEOTIDE SEQUENCE</scope>
    <source>
        <strain evidence="1">KACC 17527</strain>
    </source>
</reference>